<evidence type="ECO:0000313" key="2">
    <source>
        <dbReference type="EMBL" id="KPJ74477.1"/>
    </source>
</evidence>
<evidence type="ECO:0000313" key="3">
    <source>
        <dbReference type="Proteomes" id="UP000051012"/>
    </source>
</evidence>
<comment type="similarity">
    <text evidence="1">Belongs to the TolB family.</text>
</comment>
<dbReference type="PANTHER" id="PTHR36842">
    <property type="entry name" value="PROTEIN TOLB HOMOLOG"/>
    <property type="match status" value="1"/>
</dbReference>
<accession>A0A0S7YI94</accession>
<dbReference type="PANTHER" id="PTHR36842:SF1">
    <property type="entry name" value="PROTEIN TOLB"/>
    <property type="match status" value="1"/>
</dbReference>
<dbReference type="Proteomes" id="UP000051012">
    <property type="component" value="Unassembled WGS sequence"/>
</dbReference>
<sequence length="925" mass="106828">MTNILIINLIIFSQYFGQNKIQYKDFHFKIIETEHFDIYFYQGGDDIAAFAEEILEDGYEMLSEDLGIQVDFRIPAILYNSPNDFSQTNVTIDLIEESVGGFTELLKNRMVIPFTGDYEDFRHVLVHELTHVFQFVIYFPSRLEAVFSGDIFYSVPLWVMEGHAEFASLGWDMEADIFMRDLVMNNNVIPLSALENYGGYIIYKQGQAFYNYVANTYGRKKVGEFVHLIKVKKNLESTCMALFGVTVDEFNDRMVRYYQSKYWPKIELQNNFDEFARIVFDHKKTGSLYNTSTAISPNGDKIAFVSDRTGVAEIVIISSIDGQLIKKLVTSAYSSGYEGLHLYQGGVSWSPDGEYITFAAKSRGDDVLYIINVQNGKVYKRLAFNLDGIYSPRFSTSGREIVFSGLKDSYSDIYIVDINSEVTVKVTDDLYTDKYPSFLTDGAIVFVSDRPDSNELYNYGSYAVFSYDDSDGSFTRLTPRTGYVATPIFSPDRGIFFVADYDSAFNLYFYSYEETTITKRTDILTGIYYPSISEDGSKIAFSYMNDYGYDVCIVKEPLTKMADVITPEENLSEFTYEEFPLDNARVEKYRPRFTFDYFTMAASYYSALGFSGVGQIAISDILGNHHVIFSSDFYGSITESDIFINYWYIKRRTDFGTSFFQFLNYYSDFYDLLVLRYLGLAGMAQYPLDRFFRIELGAFAYRVYETRWRNFFPGYSSDTSEETRYNVFYPSLAFIFDNVKWGSTGPHDGRRVRLEGYTTLLTGIEFRSSILDYRRYFRLSPRASFAARLVLAGSWGDDKEYWSIGGPYSLRGYDYYAFSGSKLGFLNLEYRFPFVDRLKIAFPLPLELRDIRGVLFADLGGIYTDSFTVYSTTNGFHLEDLKLGIGAGLRFNFLFIVFQFDWARAYDFQGFPDDWKFYFLLGPEW</sequence>
<name>A0A0S7YI94_UNCT6</name>
<organism evidence="2 3">
    <name type="scientific">candidate division TA06 bacterium DG_78</name>
    <dbReference type="NCBI Taxonomy" id="1703772"/>
    <lineage>
        <taxon>Bacteria</taxon>
        <taxon>Bacteria division TA06</taxon>
    </lineage>
</organism>
<dbReference type="InterPro" id="IPR011042">
    <property type="entry name" value="6-blade_b-propeller_TolB-like"/>
</dbReference>
<protein>
    <recommendedName>
        <fullName evidence="4">Bacterial surface antigen (D15) domain-containing protein</fullName>
    </recommendedName>
</protein>
<dbReference type="Pfam" id="PF07676">
    <property type="entry name" value="PD40"/>
    <property type="match status" value="2"/>
</dbReference>
<dbReference type="Gene3D" id="2.120.10.30">
    <property type="entry name" value="TolB, C-terminal domain"/>
    <property type="match status" value="2"/>
</dbReference>
<evidence type="ECO:0000256" key="1">
    <source>
        <dbReference type="ARBA" id="ARBA00009820"/>
    </source>
</evidence>
<dbReference type="InterPro" id="IPR011659">
    <property type="entry name" value="WD40"/>
</dbReference>
<comment type="caution">
    <text evidence="2">The sequence shown here is derived from an EMBL/GenBank/DDBJ whole genome shotgun (WGS) entry which is preliminary data.</text>
</comment>
<gene>
    <name evidence="2" type="ORF">AMJ52_00395</name>
</gene>
<reference evidence="2 3" key="1">
    <citation type="journal article" date="2015" name="Microbiome">
        <title>Genomic resolution of linkages in carbon, nitrogen, and sulfur cycling among widespread estuary sediment bacteria.</title>
        <authorList>
            <person name="Baker B.J."/>
            <person name="Lazar C.S."/>
            <person name="Teske A.P."/>
            <person name="Dick G.J."/>
        </authorList>
    </citation>
    <scope>NUCLEOTIDE SEQUENCE [LARGE SCALE GENOMIC DNA]</scope>
    <source>
        <strain evidence="2">DG_78</strain>
    </source>
</reference>
<dbReference type="SUPFAM" id="SSF82171">
    <property type="entry name" value="DPP6 N-terminal domain-like"/>
    <property type="match status" value="1"/>
</dbReference>
<dbReference type="AlphaFoldDB" id="A0A0S7YI94"/>
<proteinExistence type="inferred from homology"/>
<evidence type="ECO:0008006" key="4">
    <source>
        <dbReference type="Google" id="ProtNLM"/>
    </source>
</evidence>
<dbReference type="Gene3D" id="2.40.160.50">
    <property type="entry name" value="membrane protein fhac: a member of the omp85/tpsb transporter family"/>
    <property type="match status" value="1"/>
</dbReference>
<dbReference type="EMBL" id="LJNI01000003">
    <property type="protein sequence ID" value="KPJ74477.1"/>
    <property type="molecule type" value="Genomic_DNA"/>
</dbReference>